<sequence length="847" mass="95172">MELSGSMSTRRDGADVDALWSEMTRSEDQHKDAVKRLLQRSMAEKGARKTKDKTSKRSVAQLALRGLGSAATVSHALKNEKVRDADPFVVTRDLNRLSDESSATRRQAALALERHFLSDDVPDDVLDPALFAEMAKPLFKRFNDSVEKVREVCVRVTTKFVARQEDLLSILPYLMPAITRRIQSQWSYDEENQVFTRDQFVHDAFKRGRIAVDADQVRRVKPSEPSEEIRLLLLQLIDALLTNAFERRASSILHAYVFDMLLLLVAAVHDDFHEIKIAGCALLREISKHMVSVMKHFTVAFVRAVKPLLHHRLARVRLAGLDCIQWLVVCPNVEKCKGSGTDAIVDLLGHRDENVIPIAAFYTPEVRLNSFAKLDQDANPQVRRAFYAMVQYWMKHLPDRYDHESRLMPYLLSAVTDELEETSRDAREALAALGRMHEAEQGEEVLEMKQYGLDGRNPSFNYSKRLPPPFLDDRPSLGTRLFVRSRTRRFLNPILRELENWQSPTRAHAVRLLKTVLVYSEEHVTGDAHALIDTLLRVWDDDELQRQPKDNEGRSHLQDVADLTGRFVAPKTYMPLVLARLHGETAVVGQIVTPEMIATTLEVLYFLMDGSLDSALLPHAQEVVEAVSGSVILEFQSPRLNTALSRLLHQLASLLKRRGRDTVSAYFLEHGRLTSLELVYQRLFEAAMIVRQRGITTATKEADGALQTLSDAEGLGDEAQLMEVHFDASFDRAAATLIGLSDVQWAPTRPEQLLIDALVTCSGVVVLTSSEGRTTRVLDCLRRCATAQDGDDARDTPRLIANKRLLDHVLQALPTDDAQCIADQHVSECARAATTPLDQADSKAAAA</sequence>
<dbReference type="Pfam" id="PF24573">
    <property type="entry name" value="HEAT_DAAF5"/>
    <property type="match status" value="1"/>
</dbReference>
<accession>A0AAD5M2N1</accession>
<dbReference type="AlphaFoldDB" id="A0AAD5M2N1"/>
<dbReference type="InterPro" id="IPR011989">
    <property type="entry name" value="ARM-like"/>
</dbReference>
<evidence type="ECO:0000256" key="1">
    <source>
        <dbReference type="SAM" id="MobiDB-lite"/>
    </source>
</evidence>
<dbReference type="PANTHER" id="PTHR16216:SF10">
    <property type="entry name" value="RNA POLYMERASE II ASSEMBLY FACTOR RTP1 C-TERMINAL DOMAIN-CONTAINING PROTEIN"/>
    <property type="match status" value="1"/>
</dbReference>
<name>A0AAD5M2N1_PYTIN</name>
<feature type="compositionally biased region" description="Basic and acidic residues" evidence="1">
    <location>
        <begin position="42"/>
        <end position="55"/>
    </location>
</feature>
<evidence type="ECO:0000259" key="2">
    <source>
        <dbReference type="Pfam" id="PF24573"/>
    </source>
</evidence>
<protein>
    <submittedName>
        <fullName evidence="4">Uncharacterized protein</fullName>
    </submittedName>
</protein>
<evidence type="ECO:0000259" key="3">
    <source>
        <dbReference type="Pfam" id="PF25757"/>
    </source>
</evidence>
<dbReference type="InterPro" id="IPR057978">
    <property type="entry name" value="TPR_DAAF5"/>
</dbReference>
<dbReference type="InterPro" id="IPR056497">
    <property type="entry name" value="HEAT_DAAF5"/>
</dbReference>
<evidence type="ECO:0000313" key="5">
    <source>
        <dbReference type="Proteomes" id="UP001209570"/>
    </source>
</evidence>
<organism evidence="4 5">
    <name type="scientific">Pythium insidiosum</name>
    <name type="common">Pythiosis disease agent</name>
    <dbReference type="NCBI Taxonomy" id="114742"/>
    <lineage>
        <taxon>Eukaryota</taxon>
        <taxon>Sar</taxon>
        <taxon>Stramenopiles</taxon>
        <taxon>Oomycota</taxon>
        <taxon>Peronosporomycetes</taxon>
        <taxon>Pythiales</taxon>
        <taxon>Pythiaceae</taxon>
        <taxon>Pythium</taxon>
    </lineage>
</organism>
<comment type="caution">
    <text evidence="4">The sequence shown here is derived from an EMBL/GenBank/DDBJ whole genome shotgun (WGS) entry which is preliminary data.</text>
</comment>
<feature type="domain" description="Dynein axonemal assembly factor 5 TPR repeats" evidence="3">
    <location>
        <begin position="97"/>
        <end position="185"/>
    </location>
</feature>
<feature type="region of interest" description="Disordered" evidence="1">
    <location>
        <begin position="38"/>
        <end position="58"/>
    </location>
</feature>
<feature type="domain" description="Dynein axonemal assembly factor 5 HEAT-repeat" evidence="2">
    <location>
        <begin position="469"/>
        <end position="655"/>
    </location>
</feature>
<dbReference type="InterPro" id="IPR052623">
    <property type="entry name" value="DAAF5"/>
</dbReference>
<dbReference type="InterPro" id="IPR016024">
    <property type="entry name" value="ARM-type_fold"/>
</dbReference>
<dbReference type="Pfam" id="PF25757">
    <property type="entry name" value="TPR_DNAAF5"/>
    <property type="match status" value="3"/>
</dbReference>
<dbReference type="SUPFAM" id="SSF48371">
    <property type="entry name" value="ARM repeat"/>
    <property type="match status" value="1"/>
</dbReference>
<keyword evidence="5" id="KW-1185">Reference proteome</keyword>
<feature type="domain" description="Dynein axonemal assembly factor 5 TPR repeats" evidence="3">
    <location>
        <begin position="223"/>
        <end position="334"/>
    </location>
</feature>
<reference evidence="4" key="1">
    <citation type="submission" date="2021-12" db="EMBL/GenBank/DDBJ databases">
        <title>Prjna785345.</title>
        <authorList>
            <person name="Rujirawat T."/>
            <person name="Krajaejun T."/>
        </authorList>
    </citation>
    <scope>NUCLEOTIDE SEQUENCE</scope>
    <source>
        <strain evidence="4">Pi057C3</strain>
    </source>
</reference>
<dbReference type="Gene3D" id="1.25.10.10">
    <property type="entry name" value="Leucine-rich Repeat Variant"/>
    <property type="match status" value="2"/>
</dbReference>
<feature type="domain" description="Dynein axonemal assembly factor 5 TPR repeats" evidence="3">
    <location>
        <begin position="371"/>
        <end position="444"/>
    </location>
</feature>
<dbReference type="EMBL" id="JAKCXM010000108">
    <property type="protein sequence ID" value="KAJ0402191.1"/>
    <property type="molecule type" value="Genomic_DNA"/>
</dbReference>
<gene>
    <name evidence="4" type="ORF">P43SY_008055</name>
</gene>
<evidence type="ECO:0000313" key="4">
    <source>
        <dbReference type="EMBL" id="KAJ0402191.1"/>
    </source>
</evidence>
<dbReference type="Proteomes" id="UP001209570">
    <property type="component" value="Unassembled WGS sequence"/>
</dbReference>
<proteinExistence type="predicted"/>
<dbReference type="PANTHER" id="PTHR16216">
    <property type="entry name" value="DYNEIN ASSEMBLY FACTOR 5, AXONEMAL"/>
    <property type="match status" value="1"/>
</dbReference>